<dbReference type="PANTHER" id="PTHR37291">
    <property type="entry name" value="5-METHYLCYTOSINE-SPECIFIC RESTRICTION ENZYME B"/>
    <property type="match status" value="1"/>
</dbReference>
<dbReference type="EMBL" id="CP000150">
    <property type="protein sequence ID" value="ABB06482.1"/>
    <property type="molecule type" value="Genomic_DNA"/>
</dbReference>
<dbReference type="InterPro" id="IPR027417">
    <property type="entry name" value="P-loop_NTPase"/>
</dbReference>
<dbReference type="KEGG" id="bur:Bcep18194_C7438"/>
<protein>
    <submittedName>
        <fullName evidence="3">GTPase subunit of restriction endonuclease-like protein</fullName>
    </submittedName>
</protein>
<dbReference type="InterPro" id="IPR011704">
    <property type="entry name" value="ATPase_dyneun-rel_AAA"/>
</dbReference>
<accession>Q39M34</accession>
<feature type="domain" description="ATPase dynein-related AAA" evidence="2">
    <location>
        <begin position="472"/>
        <end position="550"/>
    </location>
</feature>
<evidence type="ECO:0000259" key="2">
    <source>
        <dbReference type="Pfam" id="PF07728"/>
    </source>
</evidence>
<dbReference type="HOGENOM" id="CLU_008747_2_2_4"/>
<dbReference type="PANTHER" id="PTHR37291:SF1">
    <property type="entry name" value="TYPE IV METHYL-DIRECTED RESTRICTION ENZYME ECOKMCRB SUBUNIT"/>
    <property type="match status" value="1"/>
</dbReference>
<reference evidence="3" key="1">
    <citation type="submission" date="2009-01" db="EMBL/GenBank/DDBJ databases">
        <title>Complete sequence of chromosome 3 of Burkholderia sp. 383.</title>
        <authorList>
            <consortium name="US DOE Joint Genome Institute"/>
            <person name="Copeland A."/>
            <person name="Lucas S."/>
            <person name="Lapidus A."/>
            <person name="Barry K."/>
            <person name="Detter J.C."/>
            <person name="Glavina T."/>
            <person name="Hammon N."/>
            <person name="Israni S."/>
            <person name="Pitluck S."/>
            <person name="Chain P."/>
            <person name="Malfatti S."/>
            <person name="Shin M."/>
            <person name="Vergez L."/>
            <person name="Schmutz J."/>
            <person name="Larimer F."/>
            <person name="Land M."/>
            <person name="Kyrpides N."/>
            <person name="Lykidis A."/>
            <person name="Richardson P."/>
        </authorList>
    </citation>
    <scope>NUCLEOTIDE SEQUENCE</scope>
    <source>
        <strain evidence="3">383</strain>
    </source>
</reference>
<dbReference type="SUPFAM" id="SSF52540">
    <property type="entry name" value="P-loop containing nucleoside triphosphate hydrolases"/>
    <property type="match status" value="1"/>
</dbReference>
<keyword evidence="4" id="KW-1185">Reference proteome</keyword>
<dbReference type="PATRIC" id="fig|482957.22.peg.8034"/>
<dbReference type="GO" id="GO:0005524">
    <property type="term" value="F:ATP binding"/>
    <property type="evidence" value="ECO:0007669"/>
    <property type="project" value="InterPro"/>
</dbReference>
<dbReference type="Pfam" id="PF07728">
    <property type="entry name" value="AAA_5"/>
    <property type="match status" value="1"/>
</dbReference>
<dbReference type="GO" id="GO:0004519">
    <property type="term" value="F:endonuclease activity"/>
    <property type="evidence" value="ECO:0007669"/>
    <property type="project" value="UniProtKB-KW"/>
</dbReference>
<sequence length="696" mass="78764">MAARRLELLKNYLNKDGVDLFASFKSDADREWTWRVIECIRERYPDADQWTTGGPNYQYTDLRFGRRKFGHSAWRVSFRIRLRAGRPACELAKWLCKGLANRPAMSPMTHPDSTAMNRWLDEWAPRIAPYANDLIGEGYRPSDYGTSASPDIDPDESDPIERTPRGMHPDARLMNTILYGPPGTGKTYATIDETLRVLDPELLAQYPEPVSNAAADNLNRRSALKTRFDELAQAGRVRFVTFHQSFSYEDFVEGIRAVSHSNGQISYQVVDGVFKALCDRARGAAATNTSVETEPPIKLSGRRIWKMSLGAAEGDDAYVYDDCIKQGMALLGYGYALDYTGCVSRADVSARMREHGHQPDVNDYAATAVNIFINVMKMGDLLVVTDGNLKFRALGEITGPYRHIEREEGDDYRQSRAVRWLRSYEPSLAFGELMNNRFSQMTLYELRDGSIDMTKLDALLAPAPPPTGVDATPYVLIIDEINRGNVSRIFGELITLIEPSKRAGNPEALTVTLPYSQTPFTVPDNVYLLGTMNTADRSLTGLDIALRRRFTFREMAPRPDFLDDVDVAGVNIGRMLAVMNERIELLLDRDHMLGHAYFMPLAAEGGNTLETLARIFRHQVFPLLQEYFFEDWERIIWVLNDHRKADELRFIRQRGAPLAQLFGAELVGMLREKRWEVNTKAFDNVESYAGILSTEA</sequence>
<dbReference type="REBASE" id="11574">
    <property type="entry name" value="Bla383McrBCP"/>
</dbReference>
<organism evidence="3 4">
    <name type="scientific">Burkholderia lata (strain ATCC 17760 / DSM 23089 / LMG 22485 / NCIMB 9086 / R18194 / 383)</name>
    <dbReference type="NCBI Taxonomy" id="482957"/>
    <lineage>
        <taxon>Bacteria</taxon>
        <taxon>Pseudomonadati</taxon>
        <taxon>Pseudomonadota</taxon>
        <taxon>Betaproteobacteria</taxon>
        <taxon>Burkholderiales</taxon>
        <taxon>Burkholderiaceae</taxon>
        <taxon>Burkholderia</taxon>
        <taxon>Burkholderia cepacia complex</taxon>
    </lineage>
</organism>
<feature type="region of interest" description="Disordered" evidence="1">
    <location>
        <begin position="142"/>
        <end position="167"/>
    </location>
</feature>
<dbReference type="AlphaFoldDB" id="Q39M34"/>
<dbReference type="Gene3D" id="3.40.50.300">
    <property type="entry name" value="P-loop containing nucleotide triphosphate hydrolases"/>
    <property type="match status" value="1"/>
</dbReference>
<dbReference type="InterPro" id="IPR052934">
    <property type="entry name" value="Methyl-DNA_Rec/Restrict_Enz"/>
</dbReference>
<dbReference type="GO" id="GO:0016887">
    <property type="term" value="F:ATP hydrolysis activity"/>
    <property type="evidence" value="ECO:0007669"/>
    <property type="project" value="InterPro"/>
</dbReference>
<gene>
    <name evidence="3" type="ordered locus">Bcep18194_C7438</name>
</gene>
<dbReference type="Proteomes" id="UP000002705">
    <property type="component" value="Chromosome 3"/>
</dbReference>
<evidence type="ECO:0000256" key="1">
    <source>
        <dbReference type="SAM" id="MobiDB-lite"/>
    </source>
</evidence>
<evidence type="ECO:0000313" key="4">
    <source>
        <dbReference type="Proteomes" id="UP000002705"/>
    </source>
</evidence>
<proteinExistence type="predicted"/>
<name>Q39M34_BURL3</name>
<evidence type="ECO:0000313" key="3">
    <source>
        <dbReference type="EMBL" id="ABB06482.1"/>
    </source>
</evidence>